<evidence type="ECO:0000313" key="4">
    <source>
        <dbReference type="Proteomes" id="UP000249390"/>
    </source>
</evidence>
<organism evidence="3 4">
    <name type="scientific">Cuscuta australis</name>
    <dbReference type="NCBI Taxonomy" id="267555"/>
    <lineage>
        <taxon>Eukaryota</taxon>
        <taxon>Viridiplantae</taxon>
        <taxon>Streptophyta</taxon>
        <taxon>Embryophyta</taxon>
        <taxon>Tracheophyta</taxon>
        <taxon>Spermatophyta</taxon>
        <taxon>Magnoliopsida</taxon>
        <taxon>eudicotyledons</taxon>
        <taxon>Gunneridae</taxon>
        <taxon>Pentapetalae</taxon>
        <taxon>asterids</taxon>
        <taxon>lamiids</taxon>
        <taxon>Solanales</taxon>
        <taxon>Convolvulaceae</taxon>
        <taxon>Cuscuteae</taxon>
        <taxon>Cuscuta</taxon>
        <taxon>Cuscuta subgen. Grammica</taxon>
        <taxon>Cuscuta sect. Cleistogrammica</taxon>
    </lineage>
</organism>
<comment type="caution">
    <text evidence="3">The sequence shown here is derived from an EMBL/GenBank/DDBJ whole genome shotgun (WGS) entry which is preliminary data.</text>
</comment>
<evidence type="ECO:0000313" key="3">
    <source>
        <dbReference type="EMBL" id="RAL41577.1"/>
    </source>
</evidence>
<feature type="region of interest" description="Disordered" evidence="1">
    <location>
        <begin position="235"/>
        <end position="263"/>
    </location>
</feature>
<dbReference type="InterPro" id="IPR004330">
    <property type="entry name" value="FAR1_DNA_bnd_dom"/>
</dbReference>
<evidence type="ECO:0000259" key="2">
    <source>
        <dbReference type="Pfam" id="PF03101"/>
    </source>
</evidence>
<name>A0A328D702_9ASTE</name>
<dbReference type="Proteomes" id="UP000249390">
    <property type="component" value="Unassembled WGS sequence"/>
</dbReference>
<gene>
    <name evidence="3" type="ORF">DM860_013111</name>
</gene>
<dbReference type="PANTHER" id="PTHR46328:SF38">
    <property type="entry name" value="FAR1 DNA-BINDING DOMAIN PROTEIN"/>
    <property type="match status" value="1"/>
</dbReference>
<reference evidence="3 4" key="1">
    <citation type="submission" date="2018-06" db="EMBL/GenBank/DDBJ databases">
        <title>The Genome of Cuscuta australis (Dodder) Provides Insight into the Evolution of Plant Parasitism.</title>
        <authorList>
            <person name="Liu H."/>
        </authorList>
    </citation>
    <scope>NUCLEOTIDE SEQUENCE [LARGE SCALE GENOMIC DNA]</scope>
    <source>
        <strain evidence="4">cv. Yunnan</strain>
        <tissue evidence="3">Vines</tissue>
    </source>
</reference>
<evidence type="ECO:0000256" key="1">
    <source>
        <dbReference type="SAM" id="MobiDB-lite"/>
    </source>
</evidence>
<dbReference type="PANTHER" id="PTHR46328">
    <property type="entry name" value="FAR-RED IMPAIRED RESPONSIVE (FAR1) FAMILY PROTEIN-RELATED"/>
    <property type="match status" value="1"/>
</dbReference>
<dbReference type="AlphaFoldDB" id="A0A328D702"/>
<dbReference type="Pfam" id="PF03101">
    <property type="entry name" value="FAR1"/>
    <property type="match status" value="1"/>
</dbReference>
<keyword evidence="4" id="KW-1185">Reference proteome</keyword>
<proteinExistence type="predicted"/>
<protein>
    <recommendedName>
        <fullName evidence="2">FAR1 domain-containing protein</fullName>
    </recommendedName>
</protein>
<dbReference type="EMBL" id="NQVE01000186">
    <property type="protein sequence ID" value="RAL41577.1"/>
    <property type="molecule type" value="Genomic_DNA"/>
</dbReference>
<sequence length="491" mass="55887">MLSSLYIVDLRKKKTLVAERRKIHNRLSALGGAVRTVSLIGTNFGSNRDTLFGPTFSELKSVCTGMFRGVTKEVFGDIFQNVKVVELLASKAQDKHEENPSEDHRAQANLAAAKLIQACKLVEHLAMPGCFYLMQMESYSIDSSFLQTPSFASITLGNWVPDVPEGLKIKIGQVFSSFVECQAFYNQYAQESGFSIRCGSSSKSRNGDKTWKTYVCSKEGFRKQPKTGVEVITHPQEQDPLSEQYPLSEESITSKQPKRKKRAETREGCRTRILVVSCEEGCKIIQFEESHVHPMHSIDTQCENEYKIQNASLTSNPVLRAELPLELHAREVYTHTNFYLFQEEFWNGLCYCGIQGMESVEGQTMIVVRDNRVAKGKLYNVRKDLETYFGCKVPDRVEIHPPTIGVTKGRKRRIKSGVEKGQEKQKHTRPCRSCNKMTTHDSRNCPLKNNSFCTIMLLIIWIINVVALVMWEVDLSDYHLLTWKQNSNREV</sequence>
<feature type="domain" description="FAR1" evidence="2">
    <location>
        <begin position="184"/>
        <end position="295"/>
    </location>
</feature>
<accession>A0A328D702</accession>